<dbReference type="AlphaFoldDB" id="G2YXU7"/>
<sequence>MSGKMLIGGKIASAWDYSTFRVRPAPRSFSIFVHEASTVMHARANWKELSLREVPCARIEIG</sequence>
<dbReference type="InParanoid" id="G2YXU7"/>
<gene>
    <name evidence="1" type="ORF">BofuT4_uP146140.1</name>
</gene>
<dbReference type="EMBL" id="FQ790360">
    <property type="protein sequence ID" value="CCD56445.1"/>
    <property type="molecule type" value="Genomic_DNA"/>
</dbReference>
<protein>
    <submittedName>
        <fullName evidence="1">Uncharacterized protein</fullName>
    </submittedName>
</protein>
<dbReference type="HOGENOM" id="CLU_2903975_0_0_1"/>
<name>G2YXU7_BOTF4</name>
<accession>G2YXU7</accession>
<organism evidence="1 2">
    <name type="scientific">Botryotinia fuckeliana (strain T4)</name>
    <name type="common">Noble rot fungus</name>
    <name type="synonym">Botrytis cinerea</name>
    <dbReference type="NCBI Taxonomy" id="999810"/>
    <lineage>
        <taxon>Eukaryota</taxon>
        <taxon>Fungi</taxon>
        <taxon>Dikarya</taxon>
        <taxon>Ascomycota</taxon>
        <taxon>Pezizomycotina</taxon>
        <taxon>Leotiomycetes</taxon>
        <taxon>Helotiales</taxon>
        <taxon>Sclerotiniaceae</taxon>
        <taxon>Botrytis</taxon>
    </lineage>
</organism>
<proteinExistence type="predicted"/>
<evidence type="ECO:0000313" key="1">
    <source>
        <dbReference type="EMBL" id="CCD56445.1"/>
    </source>
</evidence>
<reference evidence="2" key="1">
    <citation type="journal article" date="2011" name="PLoS Genet.">
        <title>Genomic analysis of the necrotrophic fungal pathogens Sclerotinia sclerotiorum and Botrytis cinerea.</title>
        <authorList>
            <person name="Amselem J."/>
            <person name="Cuomo C.A."/>
            <person name="van Kan J.A."/>
            <person name="Viaud M."/>
            <person name="Benito E.P."/>
            <person name="Couloux A."/>
            <person name="Coutinho P.M."/>
            <person name="de Vries R.P."/>
            <person name="Dyer P.S."/>
            <person name="Fillinger S."/>
            <person name="Fournier E."/>
            <person name="Gout L."/>
            <person name="Hahn M."/>
            <person name="Kohn L."/>
            <person name="Lapalu N."/>
            <person name="Plummer K.M."/>
            <person name="Pradier J.M."/>
            <person name="Quevillon E."/>
            <person name="Sharon A."/>
            <person name="Simon A."/>
            <person name="ten Have A."/>
            <person name="Tudzynski B."/>
            <person name="Tudzynski P."/>
            <person name="Wincker P."/>
            <person name="Andrew M."/>
            <person name="Anthouard V."/>
            <person name="Beever R.E."/>
            <person name="Beffa R."/>
            <person name="Benoit I."/>
            <person name="Bouzid O."/>
            <person name="Brault B."/>
            <person name="Chen Z."/>
            <person name="Choquer M."/>
            <person name="Collemare J."/>
            <person name="Cotton P."/>
            <person name="Danchin E.G."/>
            <person name="Da Silva C."/>
            <person name="Gautier A."/>
            <person name="Giraud C."/>
            <person name="Giraud T."/>
            <person name="Gonzalez C."/>
            <person name="Grossetete S."/>
            <person name="Guldener U."/>
            <person name="Henrissat B."/>
            <person name="Howlett B.J."/>
            <person name="Kodira C."/>
            <person name="Kretschmer M."/>
            <person name="Lappartient A."/>
            <person name="Leroch M."/>
            <person name="Levis C."/>
            <person name="Mauceli E."/>
            <person name="Neuveglise C."/>
            <person name="Oeser B."/>
            <person name="Pearson M."/>
            <person name="Poulain J."/>
            <person name="Poussereau N."/>
            <person name="Quesneville H."/>
            <person name="Rascle C."/>
            <person name="Schumacher J."/>
            <person name="Segurens B."/>
            <person name="Sexton A."/>
            <person name="Silva E."/>
            <person name="Sirven C."/>
            <person name="Soanes D.M."/>
            <person name="Talbot N.J."/>
            <person name="Templeton M."/>
            <person name="Yandava C."/>
            <person name="Yarden O."/>
            <person name="Zeng Q."/>
            <person name="Rollins J.A."/>
            <person name="Lebrun M.H."/>
            <person name="Dickman M."/>
        </authorList>
    </citation>
    <scope>NUCLEOTIDE SEQUENCE [LARGE SCALE GENOMIC DNA]</scope>
    <source>
        <strain evidence="2">T4</strain>
    </source>
</reference>
<dbReference type="Proteomes" id="UP000008177">
    <property type="component" value="Unplaced contigs"/>
</dbReference>
<evidence type="ECO:0000313" key="2">
    <source>
        <dbReference type="Proteomes" id="UP000008177"/>
    </source>
</evidence>